<accession>A0ABN8RSX4</accession>
<comment type="caution">
    <text evidence="6">The sequence shown here is derived from an EMBL/GenBank/DDBJ whole genome shotgun (WGS) entry which is preliminary data.</text>
</comment>
<evidence type="ECO:0000256" key="1">
    <source>
        <dbReference type="ARBA" id="ARBA00011079"/>
    </source>
</evidence>
<gene>
    <name evidence="6" type="ORF">PEVE_00012990</name>
</gene>
<evidence type="ECO:0000256" key="2">
    <source>
        <dbReference type="ARBA" id="ARBA00022670"/>
    </source>
</evidence>
<evidence type="ECO:0000256" key="5">
    <source>
        <dbReference type="ARBA" id="ARBA00023180"/>
    </source>
</evidence>
<name>A0ABN8RSX4_9CNID</name>
<keyword evidence="4" id="KW-0378">Hydrolase</keyword>
<dbReference type="Proteomes" id="UP001159427">
    <property type="component" value="Unassembled WGS sequence"/>
</dbReference>
<proteinExistence type="inferred from homology"/>
<reference evidence="6 7" key="1">
    <citation type="submission" date="2022-05" db="EMBL/GenBank/DDBJ databases">
        <authorList>
            <consortium name="Genoscope - CEA"/>
            <person name="William W."/>
        </authorList>
    </citation>
    <scope>NUCLEOTIDE SEQUENCE [LARGE SCALE GENOMIC DNA]</scope>
</reference>
<keyword evidence="3" id="KW-0732">Signal</keyword>
<keyword evidence="7" id="KW-1185">Reference proteome</keyword>
<dbReference type="InterPro" id="IPR008758">
    <property type="entry name" value="Peptidase_S28"/>
</dbReference>
<organism evidence="6 7">
    <name type="scientific">Porites evermanni</name>
    <dbReference type="NCBI Taxonomy" id="104178"/>
    <lineage>
        <taxon>Eukaryota</taxon>
        <taxon>Metazoa</taxon>
        <taxon>Cnidaria</taxon>
        <taxon>Anthozoa</taxon>
        <taxon>Hexacorallia</taxon>
        <taxon>Scleractinia</taxon>
        <taxon>Fungiina</taxon>
        <taxon>Poritidae</taxon>
        <taxon>Porites</taxon>
    </lineage>
</organism>
<evidence type="ECO:0000256" key="4">
    <source>
        <dbReference type="ARBA" id="ARBA00022801"/>
    </source>
</evidence>
<dbReference type="PANTHER" id="PTHR11010">
    <property type="entry name" value="PROTEASE S28 PRO-X CARBOXYPEPTIDASE-RELATED"/>
    <property type="match status" value="1"/>
</dbReference>
<dbReference type="PANTHER" id="PTHR11010:SF107">
    <property type="entry name" value="DIPEPTIDYL PEPTIDASE 2"/>
    <property type="match status" value="1"/>
</dbReference>
<evidence type="ECO:0000256" key="3">
    <source>
        <dbReference type="ARBA" id="ARBA00022729"/>
    </source>
</evidence>
<evidence type="ECO:0000313" key="6">
    <source>
        <dbReference type="EMBL" id="CAH3180547.1"/>
    </source>
</evidence>
<keyword evidence="5" id="KW-0325">Glycoprotein</keyword>
<dbReference type="Gene3D" id="1.20.120.980">
    <property type="entry name" value="Serine carboxypeptidase S28, SKS domain"/>
    <property type="match status" value="1"/>
</dbReference>
<evidence type="ECO:0008006" key="8">
    <source>
        <dbReference type="Google" id="ProtNLM"/>
    </source>
</evidence>
<dbReference type="SUPFAM" id="SSF53474">
    <property type="entry name" value="alpha/beta-Hydrolases"/>
    <property type="match status" value="1"/>
</dbReference>
<comment type="similarity">
    <text evidence="1">Belongs to the peptidase S28 family.</text>
</comment>
<sequence length="260" mass="28810">MADYAVLITALKIQLNATKSKVVAFGGSYGGELSAYMRFKYPNVIDAALAASAPIYMKTFKGRERQFFFSAVTQDFYKADPDCPGYIVTAFEMLEMLKNQGAKGALNVFLSYCDFNNFSRNWKFESFAGLSELSRIFKLCKSLDSVEQIHHMLHWIRNAFTTLAMDDYPYPTDSLPGYPVNVVCEMMATASSKLEGLAGATALVYNGTNGTLSCLDPDTEYIECADPTGCGLGPDNLAWDYQVLSKAKKFVTTNRMIPCD</sequence>
<dbReference type="InterPro" id="IPR029058">
    <property type="entry name" value="AB_hydrolase_fold"/>
</dbReference>
<keyword evidence="2" id="KW-0645">Protease</keyword>
<dbReference type="InterPro" id="IPR042269">
    <property type="entry name" value="Ser_carbopepase_S28_SKS"/>
</dbReference>
<protein>
    <recommendedName>
        <fullName evidence="8">Lysosomal Pro-X carboxypeptidase</fullName>
    </recommendedName>
</protein>
<dbReference type="Pfam" id="PF05577">
    <property type="entry name" value="Peptidase_S28"/>
    <property type="match status" value="1"/>
</dbReference>
<evidence type="ECO:0000313" key="7">
    <source>
        <dbReference type="Proteomes" id="UP001159427"/>
    </source>
</evidence>
<dbReference type="EMBL" id="CALNXI010001966">
    <property type="protein sequence ID" value="CAH3180547.1"/>
    <property type="molecule type" value="Genomic_DNA"/>
</dbReference>